<evidence type="ECO:0000256" key="1">
    <source>
        <dbReference type="ARBA" id="ARBA00022679"/>
    </source>
</evidence>
<feature type="domain" description="N-acetyltransferase" evidence="3">
    <location>
        <begin position="1"/>
        <end position="161"/>
    </location>
</feature>
<dbReference type="PANTHER" id="PTHR43877">
    <property type="entry name" value="AMINOALKYLPHOSPHONATE N-ACETYLTRANSFERASE-RELATED-RELATED"/>
    <property type="match status" value="1"/>
</dbReference>
<keyword evidence="1 4" id="KW-0808">Transferase</keyword>
<name>A0ABD6B894_9EURY</name>
<dbReference type="PROSITE" id="PS51186">
    <property type="entry name" value="GNAT"/>
    <property type="match status" value="1"/>
</dbReference>
<evidence type="ECO:0000313" key="4">
    <source>
        <dbReference type="EMBL" id="MFD1526756.1"/>
    </source>
</evidence>
<dbReference type="Pfam" id="PF00583">
    <property type="entry name" value="Acetyltransf_1"/>
    <property type="match status" value="1"/>
</dbReference>
<reference evidence="4 5" key="1">
    <citation type="journal article" date="2019" name="Int. J. Syst. Evol. Microbiol.">
        <title>The Global Catalogue of Microorganisms (GCM) 10K type strain sequencing project: providing services to taxonomists for standard genome sequencing and annotation.</title>
        <authorList>
            <consortium name="The Broad Institute Genomics Platform"/>
            <consortium name="The Broad Institute Genome Sequencing Center for Infectious Disease"/>
            <person name="Wu L."/>
            <person name="Ma J."/>
        </authorList>
    </citation>
    <scope>NUCLEOTIDE SEQUENCE [LARGE SCALE GENOMIC DNA]</scope>
    <source>
        <strain evidence="4 5">CGMCC 1.12285</strain>
    </source>
</reference>
<sequence>MEIRPYEPGDAEGLWDCKRAFELGLGSGTGGEEKQTKYEGKLDREYREEWFDWVERCVDADSRCVTVAFDEEGVAGYVFVLPESHRFIWDAAVLNEIYVAPAHRGTGVADDLMDAAVDLAREQDLPLDRLVLDVDRENDRAGAFYERHGFEHWGEMVAREL</sequence>
<dbReference type="EMBL" id="JBHUDH010000119">
    <property type="protein sequence ID" value="MFD1526756.1"/>
    <property type="molecule type" value="Genomic_DNA"/>
</dbReference>
<dbReference type="InterPro" id="IPR050832">
    <property type="entry name" value="Bact_Acetyltransf"/>
</dbReference>
<dbReference type="Proteomes" id="UP001597111">
    <property type="component" value="Unassembled WGS sequence"/>
</dbReference>
<dbReference type="RefSeq" id="WP_379730913.1">
    <property type="nucleotide sequence ID" value="NZ_JBHSWZ010000034.1"/>
</dbReference>
<evidence type="ECO:0000256" key="2">
    <source>
        <dbReference type="ARBA" id="ARBA00023315"/>
    </source>
</evidence>
<evidence type="ECO:0000313" key="5">
    <source>
        <dbReference type="Proteomes" id="UP001597111"/>
    </source>
</evidence>
<comment type="caution">
    <text evidence="4">The sequence shown here is derived from an EMBL/GenBank/DDBJ whole genome shotgun (WGS) entry which is preliminary data.</text>
</comment>
<proteinExistence type="predicted"/>
<dbReference type="CDD" id="cd04301">
    <property type="entry name" value="NAT_SF"/>
    <property type="match status" value="1"/>
</dbReference>
<dbReference type="InterPro" id="IPR000182">
    <property type="entry name" value="GNAT_dom"/>
</dbReference>
<organism evidence="4 5">
    <name type="scientific">Halolamina salina</name>
    <dbReference type="NCBI Taxonomy" id="1220023"/>
    <lineage>
        <taxon>Archaea</taxon>
        <taxon>Methanobacteriati</taxon>
        <taxon>Methanobacteriota</taxon>
        <taxon>Stenosarchaea group</taxon>
        <taxon>Halobacteria</taxon>
        <taxon>Halobacteriales</taxon>
        <taxon>Haloferacaceae</taxon>
    </lineage>
</organism>
<dbReference type="EC" id="2.3.-.-" evidence="4"/>
<keyword evidence="2 4" id="KW-0012">Acyltransferase</keyword>
<dbReference type="SUPFAM" id="SSF55729">
    <property type="entry name" value="Acyl-CoA N-acyltransferases (Nat)"/>
    <property type="match status" value="1"/>
</dbReference>
<dbReference type="GO" id="GO:0016746">
    <property type="term" value="F:acyltransferase activity"/>
    <property type="evidence" value="ECO:0007669"/>
    <property type="project" value="UniProtKB-KW"/>
</dbReference>
<protein>
    <submittedName>
        <fullName evidence="4">GNAT family N-acetyltransferase</fullName>
        <ecNumber evidence="4">2.3.-.-</ecNumber>
    </submittedName>
</protein>
<evidence type="ECO:0000259" key="3">
    <source>
        <dbReference type="PROSITE" id="PS51186"/>
    </source>
</evidence>
<dbReference type="PANTHER" id="PTHR43877:SF2">
    <property type="entry name" value="AMINOALKYLPHOSPHONATE N-ACETYLTRANSFERASE-RELATED"/>
    <property type="match status" value="1"/>
</dbReference>
<dbReference type="Gene3D" id="3.40.630.30">
    <property type="match status" value="1"/>
</dbReference>
<dbReference type="AlphaFoldDB" id="A0ABD6B894"/>
<dbReference type="InterPro" id="IPR016181">
    <property type="entry name" value="Acyl_CoA_acyltransferase"/>
</dbReference>
<gene>
    <name evidence="4" type="ORF">ACFR9S_10690</name>
</gene>
<keyword evidence="5" id="KW-1185">Reference proteome</keyword>
<accession>A0ABD6B894</accession>